<gene>
    <name evidence="1" type="ORF">SAMN04489740_2476</name>
</gene>
<dbReference type="EMBL" id="FNTV01000001">
    <property type="protein sequence ID" value="SEE76831.1"/>
    <property type="molecule type" value="Genomic_DNA"/>
</dbReference>
<sequence>MGIDDIINKAKDMLGTDQGEQISDTVLDKASDLAKNVSGGKFEGQVEGVRNSIDGAIGTEGK</sequence>
<dbReference type="Proteomes" id="UP000182725">
    <property type="component" value="Unassembled WGS sequence"/>
</dbReference>
<name>A0A1H5LK83_9MICC</name>
<proteinExistence type="predicted"/>
<protein>
    <submittedName>
        <fullName evidence="1">MT0933-like antitoxin protein</fullName>
    </submittedName>
</protein>
<evidence type="ECO:0000313" key="1">
    <source>
        <dbReference type="EMBL" id="SEE76831.1"/>
    </source>
</evidence>
<dbReference type="InterPro" id="IPR028037">
    <property type="entry name" value="Antitoxin_Rv0909/MT0933"/>
</dbReference>
<organism evidence="1 2">
    <name type="scientific">Arthrobacter alpinus</name>
    <dbReference type="NCBI Taxonomy" id="656366"/>
    <lineage>
        <taxon>Bacteria</taxon>
        <taxon>Bacillati</taxon>
        <taxon>Actinomycetota</taxon>
        <taxon>Actinomycetes</taxon>
        <taxon>Micrococcales</taxon>
        <taxon>Micrococcaceae</taxon>
        <taxon>Arthrobacter</taxon>
    </lineage>
</organism>
<evidence type="ECO:0000313" key="2">
    <source>
        <dbReference type="Proteomes" id="UP000182725"/>
    </source>
</evidence>
<accession>A0A1H5LK83</accession>
<dbReference type="RefSeq" id="WP_074711820.1">
    <property type="nucleotide sequence ID" value="NZ_FNTV01000001.1"/>
</dbReference>
<dbReference type="AlphaFoldDB" id="A0A1H5LK83"/>
<dbReference type="Pfam" id="PF14013">
    <property type="entry name" value="MT0933_antitox"/>
    <property type="match status" value="1"/>
</dbReference>
<reference evidence="1 2" key="1">
    <citation type="submission" date="2016-10" db="EMBL/GenBank/DDBJ databases">
        <authorList>
            <person name="de Groot N.N."/>
        </authorList>
    </citation>
    <scope>NUCLEOTIDE SEQUENCE [LARGE SCALE GENOMIC DNA]</scope>
    <source>
        <strain evidence="1 2">DSM 22274</strain>
    </source>
</reference>